<dbReference type="InterPro" id="IPR051247">
    <property type="entry name" value="RLC_Component"/>
</dbReference>
<dbReference type="AlphaFoldDB" id="A0A9D4Y0R9"/>
<comment type="caution">
    <text evidence="5">The sequence shown here is derived from an EMBL/GenBank/DDBJ whole genome shotgun (WGS) entry which is preliminary data.</text>
</comment>
<reference evidence="5 6" key="1">
    <citation type="journal article" date="2022" name="Nat. Genet.">
        <title>Improved pea reference genome and pan-genome highlight genomic features and evolutionary characteristics.</title>
        <authorList>
            <person name="Yang T."/>
            <person name="Liu R."/>
            <person name="Luo Y."/>
            <person name="Hu S."/>
            <person name="Wang D."/>
            <person name="Wang C."/>
            <person name="Pandey M.K."/>
            <person name="Ge S."/>
            <person name="Xu Q."/>
            <person name="Li N."/>
            <person name="Li G."/>
            <person name="Huang Y."/>
            <person name="Saxena R.K."/>
            <person name="Ji Y."/>
            <person name="Li M."/>
            <person name="Yan X."/>
            <person name="He Y."/>
            <person name="Liu Y."/>
            <person name="Wang X."/>
            <person name="Xiang C."/>
            <person name="Varshney R.K."/>
            <person name="Ding H."/>
            <person name="Gao S."/>
            <person name="Zong X."/>
        </authorList>
    </citation>
    <scope>NUCLEOTIDE SEQUENCE [LARGE SCALE GENOMIC DNA]</scope>
    <source>
        <strain evidence="5 6">cv. Zhongwan 6</strain>
    </source>
</reference>
<keyword evidence="1 2" id="KW-0694">RNA-binding</keyword>
<dbReference type="FunFam" id="3.30.160.20:FF:000035">
    <property type="entry name" value="RNA polymerase II C-terminal domain phosphatase-like 2"/>
    <property type="match status" value="1"/>
</dbReference>
<keyword evidence="6" id="KW-1185">Reference proteome</keyword>
<dbReference type="PROSITE" id="PS50137">
    <property type="entry name" value="DS_RBD"/>
    <property type="match status" value="1"/>
</dbReference>
<gene>
    <name evidence="5" type="ORF">KIW84_034230</name>
</gene>
<dbReference type="GO" id="GO:0003723">
    <property type="term" value="F:RNA binding"/>
    <property type="evidence" value="ECO:0007669"/>
    <property type="project" value="UniProtKB-UniRule"/>
</dbReference>
<feature type="region of interest" description="Disordered" evidence="3">
    <location>
        <begin position="147"/>
        <end position="191"/>
    </location>
</feature>
<organism evidence="5 6">
    <name type="scientific">Pisum sativum</name>
    <name type="common">Garden pea</name>
    <name type="synonym">Lathyrus oleraceus</name>
    <dbReference type="NCBI Taxonomy" id="3888"/>
    <lineage>
        <taxon>Eukaryota</taxon>
        <taxon>Viridiplantae</taxon>
        <taxon>Streptophyta</taxon>
        <taxon>Embryophyta</taxon>
        <taxon>Tracheophyta</taxon>
        <taxon>Spermatophyta</taxon>
        <taxon>Magnoliopsida</taxon>
        <taxon>eudicotyledons</taxon>
        <taxon>Gunneridae</taxon>
        <taxon>Pentapetalae</taxon>
        <taxon>rosids</taxon>
        <taxon>fabids</taxon>
        <taxon>Fabales</taxon>
        <taxon>Fabaceae</taxon>
        <taxon>Papilionoideae</taxon>
        <taxon>50 kb inversion clade</taxon>
        <taxon>NPAAA clade</taxon>
        <taxon>Hologalegina</taxon>
        <taxon>IRL clade</taxon>
        <taxon>Fabeae</taxon>
        <taxon>Lathyrus</taxon>
    </lineage>
</organism>
<feature type="compositionally biased region" description="Basic and acidic residues" evidence="3">
    <location>
        <begin position="178"/>
        <end position="191"/>
    </location>
</feature>
<feature type="compositionally biased region" description="Basic and acidic residues" evidence="3">
    <location>
        <begin position="147"/>
        <end position="158"/>
    </location>
</feature>
<name>A0A9D4Y0R9_PEA</name>
<evidence type="ECO:0000259" key="4">
    <source>
        <dbReference type="PROSITE" id="PS50137"/>
    </source>
</evidence>
<protein>
    <recommendedName>
        <fullName evidence="4">DRBM domain-containing protein</fullName>
    </recommendedName>
</protein>
<dbReference type="Pfam" id="PF00035">
    <property type="entry name" value="dsrm"/>
    <property type="match status" value="1"/>
</dbReference>
<dbReference type="PANTHER" id="PTHR46205">
    <property type="entry name" value="LOQUACIOUS, ISOFORM B"/>
    <property type="match status" value="1"/>
</dbReference>
<proteinExistence type="predicted"/>
<dbReference type="SMART" id="SM00358">
    <property type="entry name" value="DSRM"/>
    <property type="match status" value="1"/>
</dbReference>
<evidence type="ECO:0000256" key="1">
    <source>
        <dbReference type="ARBA" id="ARBA00022884"/>
    </source>
</evidence>
<accession>A0A9D4Y0R9</accession>
<evidence type="ECO:0000313" key="6">
    <source>
        <dbReference type="Proteomes" id="UP001058974"/>
    </source>
</evidence>
<dbReference type="Gramene" id="Psat03G0423000-T5">
    <property type="protein sequence ID" value="KAI5429574.1"/>
    <property type="gene ID" value="KIW84_034230"/>
</dbReference>
<sequence length="191" mass="21522">MYCVLLWAKIFTESTISLNHASSNSKDFQNEVGKLNFVPSLSIGVLQEIGRRCCSKVEFKSIVSTSKDLQFSVEVLFTGEKIGFGMGRTRKDAQQQAAENALRSLAEKYVTHMEPQCKAVDKEFDKLSLEHENGFLWDVVDAESSELQREDGLPRESASEAPDAETRPLNPNPITQQMDKRASFPREHTCF</sequence>
<dbReference type="Proteomes" id="UP001058974">
    <property type="component" value="Chromosome 3"/>
</dbReference>
<evidence type="ECO:0000256" key="2">
    <source>
        <dbReference type="PROSITE-ProRule" id="PRU00266"/>
    </source>
</evidence>
<dbReference type="Gene3D" id="3.30.160.20">
    <property type="match status" value="1"/>
</dbReference>
<evidence type="ECO:0000256" key="3">
    <source>
        <dbReference type="SAM" id="MobiDB-lite"/>
    </source>
</evidence>
<evidence type="ECO:0000313" key="5">
    <source>
        <dbReference type="EMBL" id="KAI5429574.1"/>
    </source>
</evidence>
<feature type="domain" description="DRBM" evidence="4">
    <location>
        <begin position="41"/>
        <end position="107"/>
    </location>
</feature>
<dbReference type="PANTHER" id="PTHR46205:SF3">
    <property type="entry name" value="LOQUACIOUS, ISOFORM B"/>
    <property type="match status" value="1"/>
</dbReference>
<dbReference type="SUPFAM" id="SSF54768">
    <property type="entry name" value="dsRNA-binding domain-like"/>
    <property type="match status" value="1"/>
</dbReference>
<dbReference type="EMBL" id="JAMSHJ010000003">
    <property type="protein sequence ID" value="KAI5429574.1"/>
    <property type="molecule type" value="Genomic_DNA"/>
</dbReference>
<dbReference type="CDD" id="cd10845">
    <property type="entry name" value="DSRM_RNAse_III_family"/>
    <property type="match status" value="1"/>
</dbReference>
<dbReference type="InterPro" id="IPR014720">
    <property type="entry name" value="dsRBD_dom"/>
</dbReference>